<evidence type="ECO:0000256" key="12">
    <source>
        <dbReference type="HAMAP-Rule" id="MF_01014"/>
    </source>
</evidence>
<dbReference type="GO" id="GO:0005737">
    <property type="term" value="C:cytoplasm"/>
    <property type="evidence" value="ECO:0007669"/>
    <property type="project" value="UniProtKB-SubCell"/>
</dbReference>
<dbReference type="PANTHER" id="PTHR43090:SF2">
    <property type="entry name" value="1-(5-PHOSPHORIBOSYL)-5-[(5-PHOSPHORIBOSYLAMINO)METHYLIDENEAMINO] IMIDAZOLE-4-CARBOXAMIDE ISOMERASE"/>
    <property type="match status" value="1"/>
</dbReference>
<dbReference type="GO" id="GO:0003949">
    <property type="term" value="F:1-(5-phosphoribosyl)-5-[(5-phosphoribosylamino)methylideneamino]imidazole-4-carboxamide isomerase activity"/>
    <property type="evidence" value="ECO:0007669"/>
    <property type="project" value="UniProtKB-UniRule"/>
</dbReference>
<sequence>MSFTIYPAIDLRNGKCVRLTQGDYGQETIYCEDPRQMVEQFIQAGAKWIHMVDLDAARTGEPINLPIIEKLVESSSVPIQVGGGVRNLERLHRLLDLGVSRIVIGSAAIDDPKFVRLALQVAGDKIALGIDARDGMVATHGWLQTSKVTAQDLANEMVQYGAETFIFTDISRDGMLSGVNVEAVRSLAEACGKQVIASGGVRSLEDIRKLAPYQDQGVTGVIIGKALYTHQVQLEEAIQVAREAEAK</sequence>
<comment type="caution">
    <text evidence="15">The sequence shown here is derived from an EMBL/GenBank/DDBJ whole genome shotgun (WGS) entry which is preliminary data.</text>
</comment>
<dbReference type="NCBIfam" id="TIGR00007">
    <property type="entry name" value="1-(5-phosphoribosyl)-5-[(5-phosphoribosylamino)methylideneamino]imidazole-4-carboxamide isomerase"/>
    <property type="match status" value="1"/>
</dbReference>
<evidence type="ECO:0000256" key="1">
    <source>
        <dbReference type="ARBA" id="ARBA00000901"/>
    </source>
</evidence>
<evidence type="ECO:0000313" key="16">
    <source>
        <dbReference type="Proteomes" id="UP000251213"/>
    </source>
</evidence>
<dbReference type="InterPro" id="IPR013785">
    <property type="entry name" value="Aldolase_TIM"/>
</dbReference>
<keyword evidence="9 12" id="KW-0368">Histidine biosynthesis</keyword>
<evidence type="ECO:0000256" key="14">
    <source>
        <dbReference type="RuleBase" id="RU003658"/>
    </source>
</evidence>
<accession>A0A364K547</accession>
<evidence type="ECO:0000256" key="7">
    <source>
        <dbReference type="ARBA" id="ARBA00022490"/>
    </source>
</evidence>
<evidence type="ECO:0000256" key="3">
    <source>
        <dbReference type="ARBA" id="ARBA00005133"/>
    </source>
</evidence>
<evidence type="ECO:0000256" key="8">
    <source>
        <dbReference type="ARBA" id="ARBA00022605"/>
    </source>
</evidence>
<evidence type="ECO:0000256" key="9">
    <source>
        <dbReference type="ARBA" id="ARBA00023102"/>
    </source>
</evidence>
<dbReference type="InterPro" id="IPR023016">
    <property type="entry name" value="HisA/PriA"/>
</dbReference>
<dbReference type="OrthoDB" id="9807749at2"/>
<comment type="subcellular location">
    <subcellularLocation>
        <location evidence="2 12 14">Cytoplasm</location>
    </subcellularLocation>
</comment>
<evidence type="ECO:0000256" key="2">
    <source>
        <dbReference type="ARBA" id="ARBA00004496"/>
    </source>
</evidence>
<gene>
    <name evidence="12 15" type="primary">hisA</name>
    <name evidence="15" type="ORF">DL897_09310</name>
</gene>
<feature type="active site" description="Proton acceptor" evidence="12">
    <location>
        <position position="10"/>
    </location>
</feature>
<dbReference type="InterPro" id="IPR006062">
    <property type="entry name" value="His_biosynth"/>
</dbReference>
<keyword evidence="7 12" id="KW-0963">Cytoplasm</keyword>
<dbReference type="AlphaFoldDB" id="A0A364K547"/>
<dbReference type="InterPro" id="IPR011060">
    <property type="entry name" value="RibuloseP-bd_barrel"/>
</dbReference>
<dbReference type="RefSeq" id="WP_113658871.1">
    <property type="nucleotide sequence ID" value="NZ_KZ845666.1"/>
</dbReference>
<name>A0A364K547_9BACL</name>
<reference evidence="15 16" key="1">
    <citation type="submission" date="2018-06" db="EMBL/GenBank/DDBJ databases">
        <title>Thermoflavimicrobium daqus sp. nov., a thermophilic microbe isolated from Moutai-flavour Daqu.</title>
        <authorList>
            <person name="Wang X."/>
            <person name="Zhou H."/>
        </authorList>
    </citation>
    <scope>NUCLEOTIDE SEQUENCE [LARGE SCALE GENOMIC DNA]</scope>
    <source>
        <strain evidence="15 16">FBKL4.011</strain>
    </source>
</reference>
<dbReference type="SUPFAM" id="SSF51366">
    <property type="entry name" value="Ribulose-phoshate binding barrel"/>
    <property type="match status" value="1"/>
</dbReference>
<reference evidence="15 16" key="2">
    <citation type="submission" date="2018-06" db="EMBL/GenBank/DDBJ databases">
        <authorList>
            <person name="Zhirakovskaya E."/>
        </authorList>
    </citation>
    <scope>NUCLEOTIDE SEQUENCE [LARGE SCALE GENOMIC DNA]</scope>
    <source>
        <strain evidence="15 16">FBKL4.011</strain>
    </source>
</reference>
<keyword evidence="8 12" id="KW-0028">Amino-acid biosynthesis</keyword>
<dbReference type="GO" id="GO:0000105">
    <property type="term" value="P:L-histidine biosynthetic process"/>
    <property type="evidence" value="ECO:0007669"/>
    <property type="project" value="UniProtKB-UniRule"/>
</dbReference>
<protein>
    <recommendedName>
        <fullName evidence="6 12">1-(5-phosphoribosyl)-5-[(5-phosphoribosylamino)methylideneamino] imidazole-4-carboxamide isomerase</fullName>
        <ecNumber evidence="5 12">5.3.1.16</ecNumber>
    </recommendedName>
    <alternativeName>
        <fullName evidence="11 12">Phosphoribosylformimino-5-aminoimidazole carboxamide ribotide isomerase</fullName>
    </alternativeName>
</protein>
<evidence type="ECO:0000256" key="6">
    <source>
        <dbReference type="ARBA" id="ARBA00018464"/>
    </source>
</evidence>
<dbReference type="Gene3D" id="3.20.20.70">
    <property type="entry name" value="Aldolase class I"/>
    <property type="match status" value="1"/>
</dbReference>
<dbReference type="Pfam" id="PF00977">
    <property type="entry name" value="His_biosynth"/>
    <property type="match status" value="1"/>
</dbReference>
<evidence type="ECO:0000256" key="11">
    <source>
        <dbReference type="ARBA" id="ARBA00030547"/>
    </source>
</evidence>
<dbReference type="UniPathway" id="UPA00031">
    <property type="reaction ID" value="UER00009"/>
</dbReference>
<evidence type="ECO:0000256" key="13">
    <source>
        <dbReference type="RuleBase" id="RU003657"/>
    </source>
</evidence>
<dbReference type="GO" id="GO:0000162">
    <property type="term" value="P:L-tryptophan biosynthetic process"/>
    <property type="evidence" value="ECO:0007669"/>
    <property type="project" value="TreeGrafter"/>
</dbReference>
<comment type="catalytic activity">
    <reaction evidence="1 12 14">
        <text>1-(5-phospho-beta-D-ribosyl)-5-[(5-phospho-beta-D-ribosylamino)methylideneamino]imidazole-4-carboxamide = 5-[(5-phospho-1-deoxy-D-ribulos-1-ylimino)methylamino]-1-(5-phospho-beta-D-ribosyl)imidazole-4-carboxamide</text>
        <dbReference type="Rhea" id="RHEA:15469"/>
        <dbReference type="ChEBI" id="CHEBI:58435"/>
        <dbReference type="ChEBI" id="CHEBI:58525"/>
        <dbReference type="EC" id="5.3.1.16"/>
    </reaction>
</comment>
<dbReference type="PANTHER" id="PTHR43090">
    <property type="entry name" value="1-(5-PHOSPHORIBOSYL)-5-[(5-PHOSPHORIBOSYLAMINO)METHYLIDENEAMINO] IMIDAZOLE-4-CARBOXAMIDE ISOMERASE"/>
    <property type="match status" value="1"/>
</dbReference>
<dbReference type="HAMAP" id="MF_01014">
    <property type="entry name" value="HisA"/>
    <property type="match status" value="1"/>
</dbReference>
<dbReference type="InterPro" id="IPR044524">
    <property type="entry name" value="Isoase_HisA-like"/>
</dbReference>
<dbReference type="CDD" id="cd04732">
    <property type="entry name" value="HisA"/>
    <property type="match status" value="1"/>
</dbReference>
<proteinExistence type="inferred from homology"/>
<comment type="similarity">
    <text evidence="4 12 13">Belongs to the HisA/HisF family.</text>
</comment>
<evidence type="ECO:0000256" key="10">
    <source>
        <dbReference type="ARBA" id="ARBA00023235"/>
    </source>
</evidence>
<evidence type="ECO:0000256" key="4">
    <source>
        <dbReference type="ARBA" id="ARBA00009667"/>
    </source>
</evidence>
<evidence type="ECO:0000256" key="5">
    <source>
        <dbReference type="ARBA" id="ARBA00012550"/>
    </source>
</evidence>
<dbReference type="EMBL" id="QJKK01000004">
    <property type="protein sequence ID" value="RAL24500.1"/>
    <property type="molecule type" value="Genomic_DNA"/>
</dbReference>
<dbReference type="EC" id="5.3.1.16" evidence="5 12"/>
<feature type="active site" description="Proton donor" evidence="12">
    <location>
        <position position="131"/>
    </location>
</feature>
<dbReference type="FunFam" id="3.20.20.70:FF:000009">
    <property type="entry name" value="1-(5-phosphoribosyl)-5-[(5-phosphoribosylamino)methylideneamino] imidazole-4-carboxamide isomerase"/>
    <property type="match status" value="1"/>
</dbReference>
<comment type="pathway">
    <text evidence="3 12 14">Amino-acid biosynthesis; L-histidine biosynthesis; L-histidine from 5-phospho-alpha-D-ribose 1-diphosphate: step 4/9.</text>
</comment>
<keyword evidence="16" id="KW-1185">Reference proteome</keyword>
<organism evidence="15 16">
    <name type="scientific">Thermoflavimicrobium daqui</name>
    <dbReference type="NCBI Taxonomy" id="2137476"/>
    <lineage>
        <taxon>Bacteria</taxon>
        <taxon>Bacillati</taxon>
        <taxon>Bacillota</taxon>
        <taxon>Bacilli</taxon>
        <taxon>Bacillales</taxon>
        <taxon>Thermoactinomycetaceae</taxon>
        <taxon>Thermoflavimicrobium</taxon>
    </lineage>
</organism>
<evidence type="ECO:0000313" key="15">
    <source>
        <dbReference type="EMBL" id="RAL24500.1"/>
    </source>
</evidence>
<dbReference type="InterPro" id="IPR006063">
    <property type="entry name" value="HisA_bact_arch"/>
</dbReference>
<keyword evidence="10 12" id="KW-0413">Isomerase</keyword>
<dbReference type="Proteomes" id="UP000251213">
    <property type="component" value="Unassembled WGS sequence"/>
</dbReference>